<dbReference type="OrthoDB" id="10338501at2759"/>
<dbReference type="PhylomeDB" id="A0A0A2KVW6"/>
<reference evidence="1 2" key="1">
    <citation type="journal article" date="2015" name="Mol. Plant Microbe Interact.">
        <title>Genome, transcriptome, and functional analyses of Penicillium expansum provide new insights into secondary metabolism and pathogenicity.</title>
        <authorList>
            <person name="Ballester A.R."/>
            <person name="Marcet-Houben M."/>
            <person name="Levin E."/>
            <person name="Sela N."/>
            <person name="Selma-Lazaro C."/>
            <person name="Carmona L."/>
            <person name="Wisniewski M."/>
            <person name="Droby S."/>
            <person name="Gonzalez-Candelas L."/>
            <person name="Gabaldon T."/>
        </authorList>
    </citation>
    <scope>NUCLEOTIDE SEQUENCE [LARGE SCALE GENOMIC DNA]</scope>
    <source>
        <strain evidence="1 2">PHI-1</strain>
    </source>
</reference>
<name>A0A0A2KVW6_PENIT</name>
<dbReference type="EMBL" id="JQGA01000914">
    <property type="protein sequence ID" value="KGO71977.1"/>
    <property type="molecule type" value="Genomic_DNA"/>
</dbReference>
<keyword evidence="2" id="KW-1185">Reference proteome</keyword>
<dbReference type="Proteomes" id="UP000030104">
    <property type="component" value="Unassembled WGS sequence"/>
</dbReference>
<proteinExistence type="predicted"/>
<sequence length="68" mass="7921">MGHLSVSRSNHPITRCDASARRVLQTHPIHQLPSLQRDFFTPFGYWNHTLHGPEGYFWTICFLGTLNR</sequence>
<comment type="caution">
    <text evidence="1">The sequence shown here is derived from an EMBL/GenBank/DDBJ whole genome shotgun (WGS) entry which is preliminary data.</text>
</comment>
<accession>A0A0A2KVW6</accession>
<dbReference type="HOGENOM" id="CLU_2794735_0_0_1"/>
<dbReference type="AlphaFoldDB" id="A0A0A2KVW6"/>
<protein>
    <submittedName>
        <fullName evidence="1">Uncharacterized protein</fullName>
    </submittedName>
</protein>
<evidence type="ECO:0000313" key="1">
    <source>
        <dbReference type="EMBL" id="KGO71977.1"/>
    </source>
</evidence>
<organism evidence="1 2">
    <name type="scientific">Penicillium italicum</name>
    <name type="common">Blue mold</name>
    <dbReference type="NCBI Taxonomy" id="40296"/>
    <lineage>
        <taxon>Eukaryota</taxon>
        <taxon>Fungi</taxon>
        <taxon>Dikarya</taxon>
        <taxon>Ascomycota</taxon>
        <taxon>Pezizomycotina</taxon>
        <taxon>Eurotiomycetes</taxon>
        <taxon>Eurotiomycetidae</taxon>
        <taxon>Eurotiales</taxon>
        <taxon>Aspergillaceae</taxon>
        <taxon>Penicillium</taxon>
    </lineage>
</organism>
<evidence type="ECO:0000313" key="2">
    <source>
        <dbReference type="Proteomes" id="UP000030104"/>
    </source>
</evidence>
<gene>
    <name evidence="1" type="ORF">PITC_028580</name>
</gene>